<dbReference type="AlphaFoldDB" id="A0A7S3NPF8"/>
<proteinExistence type="predicted"/>
<protein>
    <submittedName>
        <fullName evidence="1">Uncharacterized protein</fullName>
    </submittedName>
</protein>
<reference evidence="1" key="1">
    <citation type="submission" date="2021-01" db="EMBL/GenBank/DDBJ databases">
        <authorList>
            <person name="Corre E."/>
            <person name="Pelletier E."/>
            <person name="Niang G."/>
            <person name="Scheremetjew M."/>
            <person name="Finn R."/>
            <person name="Kale V."/>
            <person name="Holt S."/>
            <person name="Cochrane G."/>
            <person name="Meng A."/>
            <person name="Brown T."/>
            <person name="Cohen L."/>
        </authorList>
    </citation>
    <scope>NUCLEOTIDE SEQUENCE</scope>
    <source>
        <strain evidence="1">CCMP1510</strain>
    </source>
</reference>
<sequence>MEFRLKDAIGMSVATCLHSAAANASEGINLKEELELIHKNLLCLTALFNVTRKKYQPCSLPPQVNSSPIRFPQASIPQMNKVFHLDVMSGWNLLITSKEKIPILDIDEEEID</sequence>
<name>A0A7S3NPF8_9STRA</name>
<organism evidence="1">
    <name type="scientific">Aureoumbra lagunensis</name>
    <dbReference type="NCBI Taxonomy" id="44058"/>
    <lineage>
        <taxon>Eukaryota</taxon>
        <taxon>Sar</taxon>
        <taxon>Stramenopiles</taxon>
        <taxon>Ochrophyta</taxon>
        <taxon>Pelagophyceae</taxon>
        <taxon>Pelagomonadales</taxon>
        <taxon>Aureoumbra</taxon>
    </lineage>
</organism>
<evidence type="ECO:0000313" key="1">
    <source>
        <dbReference type="EMBL" id="CAE0373508.1"/>
    </source>
</evidence>
<accession>A0A7S3NPF8</accession>
<dbReference type="EMBL" id="HBIJ01021997">
    <property type="protein sequence ID" value="CAE0373508.1"/>
    <property type="molecule type" value="Transcribed_RNA"/>
</dbReference>
<gene>
    <name evidence="1" type="ORF">ALAG00032_LOCUS14309</name>
</gene>